<sequence>MLENKWGLRFIAFLLALFLFLSVNDVFDNLFGEGQYNGEQTTTIKNVPVDAQYDKENLYVSGLPESVDIEISGPKSIVKRTSATQDFTITTDLSNLNTGDHNVSFEAENISDKLEYSIKPTESSITIEELLTERFDVEAEVNNSRIATGYELVGESSKPTQVSISGGKSEISRISYVKATLSSDTKINQDVTEKAEVNVFDANLNKLNVTVKPATITVNIDVQETSKTVSLNPNIEGEVKKGYALDKVSLDTSQVKLYGDRETLDKIGTIDVPVDVNDLSNDSTINVDIPLPENISKAEPKEIEAKVIVKKENE</sequence>
<keyword evidence="2" id="KW-1185">Reference proteome</keyword>
<dbReference type="InterPro" id="IPR012505">
    <property type="entry name" value="YbbR"/>
</dbReference>
<dbReference type="Gene3D" id="2.170.120.40">
    <property type="entry name" value="YbbR-like domain"/>
    <property type="match status" value="2"/>
</dbReference>
<evidence type="ECO:0000313" key="1">
    <source>
        <dbReference type="EMBL" id="RPF57397.1"/>
    </source>
</evidence>
<comment type="caution">
    <text evidence="1">The sequence shown here is derived from an EMBL/GenBank/DDBJ whole genome shotgun (WGS) entry which is preliminary data.</text>
</comment>
<dbReference type="AlphaFoldDB" id="A0A3N5BID8"/>
<proteinExistence type="predicted"/>
<dbReference type="RefSeq" id="WP_123807056.1">
    <property type="nucleotide sequence ID" value="NZ_RKRK01000002.1"/>
</dbReference>
<reference evidence="1 2" key="1">
    <citation type="submission" date="2018-11" db="EMBL/GenBank/DDBJ databases">
        <title>Genomic Encyclopedia of Type Strains, Phase IV (KMG-IV): sequencing the most valuable type-strain genomes for metagenomic binning, comparative biology and taxonomic classification.</title>
        <authorList>
            <person name="Goeker M."/>
        </authorList>
    </citation>
    <scope>NUCLEOTIDE SEQUENCE [LARGE SCALE GENOMIC DNA]</scope>
    <source>
        <strain evidence="1 2">DSM 29158</strain>
    </source>
</reference>
<dbReference type="EMBL" id="RKRK01000002">
    <property type="protein sequence ID" value="RPF57397.1"/>
    <property type="molecule type" value="Genomic_DNA"/>
</dbReference>
<dbReference type="Pfam" id="PF07949">
    <property type="entry name" value="YbbR"/>
    <property type="match status" value="3"/>
</dbReference>
<dbReference type="PANTHER" id="PTHR37804">
    <property type="entry name" value="CDAA REGULATORY PROTEIN CDAR"/>
    <property type="match status" value="1"/>
</dbReference>
<organism evidence="1 2">
    <name type="scientific">Abyssicoccus albus</name>
    <dbReference type="NCBI Taxonomy" id="1817405"/>
    <lineage>
        <taxon>Bacteria</taxon>
        <taxon>Bacillati</taxon>
        <taxon>Bacillota</taxon>
        <taxon>Bacilli</taxon>
        <taxon>Bacillales</taxon>
        <taxon>Abyssicoccaceae</taxon>
    </lineage>
</organism>
<dbReference type="Proteomes" id="UP000277108">
    <property type="component" value="Unassembled WGS sequence"/>
</dbReference>
<dbReference type="Gene3D" id="2.170.120.30">
    <property type="match status" value="1"/>
</dbReference>
<gene>
    <name evidence="1" type="ORF">EDD62_0014</name>
</gene>
<dbReference type="InterPro" id="IPR053154">
    <property type="entry name" value="c-di-AMP_regulator"/>
</dbReference>
<dbReference type="PANTHER" id="PTHR37804:SF1">
    <property type="entry name" value="CDAA REGULATORY PROTEIN CDAR"/>
    <property type="match status" value="1"/>
</dbReference>
<protein>
    <submittedName>
        <fullName evidence="1">YbbR domain-containing protein</fullName>
    </submittedName>
</protein>
<name>A0A3N5BID8_9BACL</name>
<accession>A0A3N5BID8</accession>
<dbReference type="OrthoDB" id="2987820at2"/>
<evidence type="ECO:0000313" key="2">
    <source>
        <dbReference type="Proteomes" id="UP000277108"/>
    </source>
</evidence>